<comment type="caution">
    <text evidence="2">The sequence shown here is derived from an EMBL/GenBank/DDBJ whole genome shotgun (WGS) entry which is preliminary data.</text>
</comment>
<feature type="domain" description="Phage conserved hypothetical protein C-terminal" evidence="1">
    <location>
        <begin position="2"/>
        <end position="55"/>
    </location>
</feature>
<name>A0ABT1SFN6_9FIRM</name>
<dbReference type="InterPro" id="IPR011741">
    <property type="entry name" value="Phg_2220_C"/>
</dbReference>
<gene>
    <name evidence="2" type="ORF">NE686_19515</name>
</gene>
<sequence length="57" mass="6490">MVEHLNRKTGKNFSHTTKSTTAKINARLAEGFTLDDLKKVIDIKTSEWLNDADMQNI</sequence>
<dbReference type="Proteomes" id="UP001524478">
    <property type="component" value="Unassembled WGS sequence"/>
</dbReference>
<evidence type="ECO:0000313" key="2">
    <source>
        <dbReference type="EMBL" id="MCQ4925302.1"/>
    </source>
</evidence>
<reference evidence="2 3" key="1">
    <citation type="submission" date="2022-06" db="EMBL/GenBank/DDBJ databases">
        <title>Isolation of gut microbiota from human fecal samples.</title>
        <authorList>
            <person name="Pamer E.G."/>
            <person name="Barat B."/>
            <person name="Waligurski E."/>
            <person name="Medina S."/>
            <person name="Paddock L."/>
            <person name="Mostad J."/>
        </authorList>
    </citation>
    <scope>NUCLEOTIDE SEQUENCE [LARGE SCALE GENOMIC DNA]</scope>
    <source>
        <strain evidence="2 3">DFI.7.95</strain>
    </source>
</reference>
<evidence type="ECO:0000259" key="1">
    <source>
        <dbReference type="Pfam" id="PF09524"/>
    </source>
</evidence>
<proteinExistence type="predicted"/>
<organism evidence="2 3">
    <name type="scientific">Tissierella carlieri</name>
    <dbReference type="NCBI Taxonomy" id="689904"/>
    <lineage>
        <taxon>Bacteria</taxon>
        <taxon>Bacillati</taxon>
        <taxon>Bacillota</taxon>
        <taxon>Tissierellia</taxon>
        <taxon>Tissierellales</taxon>
        <taxon>Tissierellaceae</taxon>
        <taxon>Tissierella</taxon>
    </lineage>
</organism>
<evidence type="ECO:0000313" key="3">
    <source>
        <dbReference type="Proteomes" id="UP001524478"/>
    </source>
</evidence>
<dbReference type="Pfam" id="PF09524">
    <property type="entry name" value="Phg_2220_C"/>
    <property type="match status" value="1"/>
</dbReference>
<keyword evidence="3" id="KW-1185">Reference proteome</keyword>
<accession>A0ABT1SFN6</accession>
<dbReference type="EMBL" id="JANGAC010000020">
    <property type="protein sequence ID" value="MCQ4925302.1"/>
    <property type="molecule type" value="Genomic_DNA"/>
</dbReference>
<protein>
    <submittedName>
        <fullName evidence="2">Conserved phage C-terminal domain-containing protein</fullName>
    </submittedName>
</protein>